<dbReference type="PANTHER" id="PTHR13887:SF41">
    <property type="entry name" value="THIOREDOXIN SUPERFAMILY PROTEIN"/>
    <property type="match status" value="1"/>
</dbReference>
<evidence type="ECO:0000259" key="1">
    <source>
        <dbReference type="Pfam" id="PF01323"/>
    </source>
</evidence>
<feature type="domain" description="DSBA-like thioredoxin" evidence="1">
    <location>
        <begin position="14"/>
        <end position="215"/>
    </location>
</feature>
<comment type="caution">
    <text evidence="2">The sequence shown here is derived from an EMBL/GenBank/DDBJ whole genome shotgun (WGS) entry which is preliminary data.</text>
</comment>
<evidence type="ECO:0000313" key="2">
    <source>
        <dbReference type="EMBL" id="OYN92025.1"/>
    </source>
</evidence>
<evidence type="ECO:0000313" key="3">
    <source>
        <dbReference type="Proteomes" id="UP000216300"/>
    </source>
</evidence>
<reference evidence="2 3" key="1">
    <citation type="submission" date="2017-07" db="EMBL/GenBank/DDBJ databases">
        <title>Draft whole genome sequences of clinical Proprionibacteriaceae strains.</title>
        <authorList>
            <person name="Bernier A.-M."/>
            <person name="Bernard K."/>
            <person name="Domingo M.-C."/>
        </authorList>
    </citation>
    <scope>NUCLEOTIDE SEQUENCE [LARGE SCALE GENOMIC DNA]</scope>
    <source>
        <strain evidence="2 3">NML 150081</strain>
    </source>
</reference>
<dbReference type="RefSeq" id="WP_094452052.1">
    <property type="nucleotide sequence ID" value="NZ_NMVJ01000001.1"/>
</dbReference>
<proteinExistence type="predicted"/>
<dbReference type="Pfam" id="PF01323">
    <property type="entry name" value="DSBA"/>
    <property type="match status" value="1"/>
</dbReference>
<dbReference type="EMBL" id="NMVJ01000001">
    <property type="protein sequence ID" value="OYN92025.1"/>
    <property type="molecule type" value="Genomic_DNA"/>
</dbReference>
<organism evidence="2 3">
    <name type="scientific">Parenemella sanctibonifatiensis</name>
    <dbReference type="NCBI Taxonomy" id="2016505"/>
    <lineage>
        <taxon>Bacteria</taxon>
        <taxon>Bacillati</taxon>
        <taxon>Actinomycetota</taxon>
        <taxon>Actinomycetes</taxon>
        <taxon>Propionibacteriales</taxon>
        <taxon>Propionibacteriaceae</taxon>
        <taxon>Parenemella</taxon>
    </lineage>
</organism>
<dbReference type="GO" id="GO:0016491">
    <property type="term" value="F:oxidoreductase activity"/>
    <property type="evidence" value="ECO:0007669"/>
    <property type="project" value="InterPro"/>
</dbReference>
<dbReference type="OrthoDB" id="9799122at2"/>
<dbReference type="InterPro" id="IPR036249">
    <property type="entry name" value="Thioredoxin-like_sf"/>
</dbReference>
<dbReference type="SUPFAM" id="SSF52833">
    <property type="entry name" value="Thioredoxin-like"/>
    <property type="match status" value="1"/>
</dbReference>
<keyword evidence="2" id="KW-0413">Isomerase</keyword>
<dbReference type="Gene3D" id="3.40.30.10">
    <property type="entry name" value="Glutaredoxin"/>
    <property type="match status" value="1"/>
</dbReference>
<dbReference type="InterPro" id="IPR001853">
    <property type="entry name" value="DSBA-like_thioredoxin_dom"/>
</dbReference>
<sequence>MTELFTPTPGRLSVDVWSDVVCPFCYMGDTLLEQALADFEHADKVDITYHSFQLMPELVSTDPLPIDEVLSKTKGISPAQARAMNEQVATRGRELGLDYRFDLAQTATTKPAHQLSHLAAESGKQHEVMQELFRAYFTEGKNVADTEVLLGIGEKSGMDPDQTREALAQERFLPAVEADLLYARQLGVSGVPFFVFGGKYALNGAQPVEAFAQALRTAWQETVTD</sequence>
<protein>
    <submittedName>
        <fullName evidence="2">Protein-disulfide isomerase</fullName>
    </submittedName>
</protein>
<dbReference type="Proteomes" id="UP000216300">
    <property type="component" value="Unassembled WGS sequence"/>
</dbReference>
<dbReference type="PANTHER" id="PTHR13887">
    <property type="entry name" value="GLUTATHIONE S-TRANSFERASE KAPPA"/>
    <property type="match status" value="1"/>
</dbReference>
<accession>A0A255ER00</accession>
<gene>
    <name evidence="2" type="ORF">CGZ91_00390</name>
</gene>
<dbReference type="GO" id="GO:0016853">
    <property type="term" value="F:isomerase activity"/>
    <property type="evidence" value="ECO:0007669"/>
    <property type="project" value="UniProtKB-KW"/>
</dbReference>
<dbReference type="CDD" id="cd03024">
    <property type="entry name" value="DsbA_FrnE"/>
    <property type="match status" value="1"/>
</dbReference>
<dbReference type="AlphaFoldDB" id="A0A255ER00"/>
<name>A0A255ER00_9ACTN</name>
<keyword evidence="3" id="KW-1185">Reference proteome</keyword>